<reference evidence="1 2" key="1">
    <citation type="submission" date="2017-02" db="EMBL/GenBank/DDBJ databases">
        <authorList>
            <person name="Peterson S.W."/>
        </authorList>
    </citation>
    <scope>NUCLEOTIDE SEQUENCE [LARGE SCALE GENOMIC DNA]</scope>
    <source>
        <strain evidence="1 2">DSM 22323</strain>
    </source>
</reference>
<evidence type="ECO:0000313" key="2">
    <source>
        <dbReference type="Proteomes" id="UP000191112"/>
    </source>
</evidence>
<dbReference type="RefSeq" id="WP_079668310.1">
    <property type="nucleotide sequence ID" value="NZ_FUYZ01000018.1"/>
</dbReference>
<dbReference type="STRING" id="619805.SAMN05660477_03105"/>
<dbReference type="Gene3D" id="2.60.120.260">
    <property type="entry name" value="Galactose-binding domain-like"/>
    <property type="match status" value="1"/>
</dbReference>
<keyword evidence="2" id="KW-1185">Reference proteome</keyword>
<name>A0A1T5GSQ0_9FLAO</name>
<dbReference type="SUPFAM" id="SSF49785">
    <property type="entry name" value="Galactose-binding domain-like"/>
    <property type="match status" value="1"/>
</dbReference>
<protein>
    <submittedName>
        <fullName evidence="1">Uncharacterized protein</fullName>
    </submittedName>
</protein>
<proteinExistence type="predicted"/>
<gene>
    <name evidence="1" type="ORF">SAMN05660477_03105</name>
</gene>
<organism evidence="1 2">
    <name type="scientific">Soonwooa buanensis</name>
    <dbReference type="NCBI Taxonomy" id="619805"/>
    <lineage>
        <taxon>Bacteria</taxon>
        <taxon>Pseudomonadati</taxon>
        <taxon>Bacteroidota</taxon>
        <taxon>Flavobacteriia</taxon>
        <taxon>Flavobacteriales</taxon>
        <taxon>Weeksellaceae</taxon>
        <taxon>Chryseobacterium group</taxon>
        <taxon>Soonwooa</taxon>
    </lineage>
</organism>
<dbReference type="Proteomes" id="UP000191112">
    <property type="component" value="Unassembled WGS sequence"/>
</dbReference>
<dbReference type="InterPro" id="IPR008979">
    <property type="entry name" value="Galactose-bd-like_sf"/>
</dbReference>
<accession>A0A1T5GSQ0</accession>
<evidence type="ECO:0000313" key="1">
    <source>
        <dbReference type="EMBL" id="SKC11421.1"/>
    </source>
</evidence>
<dbReference type="OrthoDB" id="612554at2"/>
<sequence>MYQFYNNILTVPARALYEDLDVMSKSNYDKLCRLGKIDRVRQGKGLDNHALVDFESLPERFRVDVVKKLGYPPRKTVQNLILNYFKDDYEAVDFYASYKLDDFTSLKPEKQDEYVKNAQMLWALDAYIKDMKSFRKARGGSITKIWQDAAQACKEVKDYVGHTLPGTDRRLREKLSEFLEQGYIVLVSEKFGNKNSVAVKDNQQEAVLRELFRKWQGFDNVQIADQYNPVAKALGWATLSPNSVGNYRKKWSTNTISFSKGIKEFDNKIKMQIKRKAPEYAMAYWTLSDGIIDAAEAIAIEKYINQINTEQSDLSQKYQIIYNDVNLTGSSKTELATAWGTSVASGTGYLGAHKKLINSIFTAIADGKTTETEKLDVDTKFTNYKEQLSILTAKFQNAITSIGNERINAIQVGGRNLLRNTNFEKNINHWVSNGVAGVTISWNAQEKAIFIDNNNTNGAFMQFVQLEKGQYILSFMVKPTYQAGGNYNVSISSPNSDNPYVSIHTNNEWKKYIIILNLTGVSNYLAILPNASQKLLFKNIKLEKGNKATDWTPAVEDIEDNISDAQNTANNAISILTDIGSDNKLTASEKQTTLNEWNRIKSEYTSNYTLAASLLLSVTSYQSAYNSLNNYLSPLLTDLTSTSNINGDIFRNIFKNYYDQNIAIVILIGKTQINNLQIGGRNLLKNSDFKNDIKEWHALGLGEIIEWKSNNNGCIFLNNNANRGGFYQSFEFVSEIYTVSFEVMPLFQNGSIPYSLVISIAGISKKIDIHYSNDWKKYSLTIDDSGLNVNKIFALQALGEQQLLFKNIKLEKGNKATDWTPAPEDVDEQINAANQQSANAIAQAQNAMNTAALANQVTSFLSTSVNQNVVATGTLLVGDVNGANAMISGVTDQPNGESIRFAAGKPYDQKYLSPFQVLDNGMIRFVNPLTGQKTFELGFNQNTGKVAFDIYNDNGIKIASIGSQGIMFTGYIPESYTKRNFRKLNTTSFTQSEISAELVAGIMQKFHTGNYPPTGPATDTTQFMYDIGLNVNMLTYEYYEGRNFESADNSQYSGFYTSKNKFGDKIPNGIYLKQFVMGGYTQMSTNHYNINYWCEAYLIQDGRIVSSMEIFKTINISSIPTRGTAFPPEDYEQ</sequence>
<dbReference type="EMBL" id="FUYZ01000018">
    <property type="protein sequence ID" value="SKC11421.1"/>
    <property type="molecule type" value="Genomic_DNA"/>
</dbReference>
<dbReference type="AlphaFoldDB" id="A0A1T5GSQ0"/>